<evidence type="ECO:0000256" key="8">
    <source>
        <dbReference type="ARBA" id="ARBA00022989"/>
    </source>
</evidence>
<comment type="catalytic activity">
    <reaction evidence="12">
        <text>a 1,2-diacyl-sn-glycero-3-phosphoethanolamine + L-serine = a 1,2-diacyl-sn-glycero-3-phospho-L-serine + ethanolamine</text>
        <dbReference type="Rhea" id="RHEA:27606"/>
        <dbReference type="ChEBI" id="CHEBI:33384"/>
        <dbReference type="ChEBI" id="CHEBI:57262"/>
        <dbReference type="ChEBI" id="CHEBI:57603"/>
        <dbReference type="ChEBI" id="CHEBI:64612"/>
        <dbReference type="EC" id="2.7.8.29"/>
    </reaction>
</comment>
<dbReference type="AlphaFoldDB" id="A0A183TAB1"/>
<dbReference type="UniPathway" id="UPA00948"/>
<keyword evidence="12" id="KW-0594">Phospholipid biosynthesis</keyword>
<feature type="transmembrane region" description="Helical" evidence="12">
    <location>
        <begin position="299"/>
        <end position="321"/>
    </location>
</feature>
<dbReference type="EMBL" id="UYSU01038061">
    <property type="protein sequence ID" value="VDL99794.1"/>
    <property type="molecule type" value="Genomic_DNA"/>
</dbReference>
<evidence type="ECO:0000256" key="2">
    <source>
        <dbReference type="ARBA" id="ARBA00004916"/>
    </source>
</evidence>
<keyword evidence="7 12" id="KW-0256">Endoplasmic reticulum</keyword>
<evidence type="ECO:0000256" key="6">
    <source>
        <dbReference type="ARBA" id="ARBA00022692"/>
    </source>
</evidence>
<evidence type="ECO:0000256" key="9">
    <source>
        <dbReference type="ARBA" id="ARBA00023098"/>
    </source>
</evidence>
<comment type="subcellular location">
    <subcellularLocation>
        <location evidence="1 12">Endoplasmic reticulum membrane</location>
        <topology evidence="1 12">Multi-pass membrane protein</topology>
    </subcellularLocation>
</comment>
<keyword evidence="10 12" id="KW-0472">Membrane</keyword>
<comment type="function">
    <text evidence="12">Catalyzes a base-exchange reaction in which the polar head group of phosphatidylethanolamine (PE) is replaced by L-serine.</text>
</comment>
<evidence type="ECO:0000256" key="11">
    <source>
        <dbReference type="ARBA" id="ARBA00023264"/>
    </source>
</evidence>
<feature type="transmembrane region" description="Helical" evidence="12">
    <location>
        <begin position="333"/>
        <end position="354"/>
    </location>
</feature>
<evidence type="ECO:0000256" key="10">
    <source>
        <dbReference type="ARBA" id="ARBA00023136"/>
    </source>
</evidence>
<dbReference type="GO" id="GO:0106245">
    <property type="term" value="F:L-serine-phosphatidylethanolamine phosphatidyltransferase activity"/>
    <property type="evidence" value="ECO:0007669"/>
    <property type="project" value="UniProtKB-UniRule"/>
</dbReference>
<evidence type="ECO:0000256" key="3">
    <source>
        <dbReference type="ARBA" id="ARBA00005189"/>
    </source>
</evidence>
<dbReference type="GO" id="GO:0005789">
    <property type="term" value="C:endoplasmic reticulum membrane"/>
    <property type="evidence" value="ECO:0007669"/>
    <property type="project" value="UniProtKB-SubCell"/>
</dbReference>
<accession>A0A183TAB1</accession>
<keyword evidence="9 12" id="KW-0443">Lipid metabolism</keyword>
<dbReference type="PANTHER" id="PTHR15362">
    <property type="entry name" value="PHOSPHATIDYLINOSITOL SYNTHASE"/>
    <property type="match status" value="1"/>
</dbReference>
<evidence type="ECO:0000256" key="12">
    <source>
        <dbReference type="RuleBase" id="RU368094"/>
    </source>
</evidence>
<sequence length="390" mass="45615">MPGAKVGRFQGLRRRLFSESSVDKEYFKQNIEQQPVEDITLNIFYQSRSITILIIIVTALAWVAVTRSTDYPLEDDLFHGALCVVTVFLIISVMIMPNGPFTRPHPLVWRVVFGASLLYFLSLVFVLFLRLDDARKILFYLDPALKKMRHSDILDKEYAVNCSQVDLARVWSHMDVFAFGHFFGWLIKAILLRHYFILWTLSINWEITEIVFSHILPNFQECWWDSLLLDILLCNGLGIWAGMLFCKWFDARSYEWESIRDIRSTRGKLKRLVLQFTPASWTPTHWLDRSSTIKRALQLSILIGFWQLAELNLFFLKHIFIVKPGHWLTQLRIAIITLSSAPAIRSTLIVEALVCLKLGREVFERAVIWNVVYWLIWLVSVLTTRQPFLM</sequence>
<evidence type="ECO:0000256" key="1">
    <source>
        <dbReference type="ARBA" id="ARBA00004477"/>
    </source>
</evidence>
<gene>
    <name evidence="13" type="ORF">SSLN_LOCUS13409</name>
</gene>
<dbReference type="Proteomes" id="UP000275846">
    <property type="component" value="Unassembled WGS sequence"/>
</dbReference>
<dbReference type="WBParaSite" id="SSLN_0001391301-mRNA-1">
    <property type="protein sequence ID" value="SSLN_0001391301-mRNA-1"/>
    <property type="gene ID" value="SSLN_0001391301"/>
</dbReference>
<keyword evidence="11 12" id="KW-1208">Phospholipid metabolism</keyword>
<evidence type="ECO:0000313" key="14">
    <source>
        <dbReference type="Proteomes" id="UP000275846"/>
    </source>
</evidence>
<evidence type="ECO:0000313" key="13">
    <source>
        <dbReference type="EMBL" id="VDL99794.1"/>
    </source>
</evidence>
<evidence type="ECO:0000313" key="15">
    <source>
        <dbReference type="WBParaSite" id="SSLN_0001391301-mRNA-1"/>
    </source>
</evidence>
<dbReference type="OrthoDB" id="10265393at2759"/>
<feature type="transmembrane region" description="Helical" evidence="12">
    <location>
        <begin position="77"/>
        <end position="95"/>
    </location>
</feature>
<dbReference type="PANTHER" id="PTHR15362:SF15">
    <property type="entry name" value="PHOSPHATIDYLSERINE SYNTHASE 1"/>
    <property type="match status" value="1"/>
</dbReference>
<protein>
    <recommendedName>
        <fullName evidence="12">Phosphatidylserine synthase</fullName>
        <ecNumber evidence="12">2.7.8.29</ecNumber>
    </recommendedName>
    <alternativeName>
        <fullName evidence="12">Serine-exchange enzyme</fullName>
    </alternativeName>
</protein>
<evidence type="ECO:0000256" key="7">
    <source>
        <dbReference type="ARBA" id="ARBA00022824"/>
    </source>
</evidence>
<proteinExistence type="inferred from homology"/>
<evidence type="ECO:0000256" key="5">
    <source>
        <dbReference type="ARBA" id="ARBA00022679"/>
    </source>
</evidence>
<keyword evidence="8 12" id="KW-1133">Transmembrane helix</keyword>
<dbReference type="Pfam" id="PF03034">
    <property type="entry name" value="PSS"/>
    <property type="match status" value="1"/>
</dbReference>
<comment type="similarity">
    <text evidence="4 12">Belongs to the phosphatidyl serine synthase family.</text>
</comment>
<keyword evidence="14" id="KW-1185">Reference proteome</keyword>
<keyword evidence="6 12" id="KW-0812">Transmembrane</keyword>
<keyword evidence="5 12" id="KW-0808">Transferase</keyword>
<dbReference type="InterPro" id="IPR004277">
    <property type="entry name" value="PSS"/>
</dbReference>
<comment type="pathway">
    <text evidence="2 12">Phospholipid metabolism; phosphatidylserine biosynthesis.</text>
</comment>
<keyword evidence="12" id="KW-0444">Lipid biosynthesis</keyword>
<feature type="transmembrane region" description="Helical" evidence="12">
    <location>
        <begin position="107"/>
        <end position="129"/>
    </location>
</feature>
<name>A0A183TAB1_SCHSO</name>
<dbReference type="GO" id="GO:0006659">
    <property type="term" value="P:phosphatidylserine biosynthetic process"/>
    <property type="evidence" value="ECO:0007669"/>
    <property type="project" value="UniProtKB-UniRule"/>
</dbReference>
<feature type="transmembrane region" description="Helical" evidence="12">
    <location>
        <begin position="43"/>
        <end position="65"/>
    </location>
</feature>
<dbReference type="EC" id="2.7.8.29" evidence="12"/>
<comment type="pathway">
    <text evidence="3">Lipid metabolism.</text>
</comment>
<reference evidence="15" key="1">
    <citation type="submission" date="2016-06" db="UniProtKB">
        <authorList>
            <consortium name="WormBaseParasite"/>
        </authorList>
    </citation>
    <scope>IDENTIFICATION</scope>
</reference>
<reference evidence="13 14" key="2">
    <citation type="submission" date="2018-11" db="EMBL/GenBank/DDBJ databases">
        <authorList>
            <consortium name="Pathogen Informatics"/>
        </authorList>
    </citation>
    <scope>NUCLEOTIDE SEQUENCE [LARGE SCALE GENOMIC DNA]</scope>
    <source>
        <strain evidence="13 14">NST_G2</strain>
    </source>
</reference>
<feature type="transmembrane region" description="Helical" evidence="12">
    <location>
        <begin position="227"/>
        <end position="246"/>
    </location>
</feature>
<evidence type="ECO:0000256" key="4">
    <source>
        <dbReference type="ARBA" id="ARBA00008671"/>
    </source>
</evidence>
<organism evidence="15">
    <name type="scientific">Schistocephalus solidus</name>
    <name type="common">Tapeworm</name>
    <dbReference type="NCBI Taxonomy" id="70667"/>
    <lineage>
        <taxon>Eukaryota</taxon>
        <taxon>Metazoa</taxon>
        <taxon>Spiralia</taxon>
        <taxon>Lophotrochozoa</taxon>
        <taxon>Platyhelminthes</taxon>
        <taxon>Cestoda</taxon>
        <taxon>Eucestoda</taxon>
        <taxon>Diphyllobothriidea</taxon>
        <taxon>Diphyllobothriidae</taxon>
        <taxon>Schistocephalus</taxon>
    </lineage>
</organism>
<dbReference type="STRING" id="70667.A0A183TAB1"/>
<feature type="transmembrane region" description="Helical" evidence="12">
    <location>
        <begin position="366"/>
        <end position="384"/>
    </location>
</feature>